<accession>F3PSS6</accession>
<comment type="caution">
    <text evidence="1">The sequence shown here is derived from an EMBL/GenBank/DDBJ whole genome shotgun (WGS) entry which is preliminary data.</text>
</comment>
<dbReference type="AlphaFoldDB" id="F3PSS6"/>
<evidence type="ECO:0000313" key="2">
    <source>
        <dbReference type="Proteomes" id="UP000003416"/>
    </source>
</evidence>
<reference evidence="1 2" key="1">
    <citation type="submission" date="2011-02" db="EMBL/GenBank/DDBJ databases">
        <authorList>
            <person name="Weinstock G."/>
            <person name="Sodergren E."/>
            <person name="Clifton S."/>
            <person name="Fulton L."/>
            <person name="Fulton B."/>
            <person name="Courtney L."/>
            <person name="Fronick C."/>
            <person name="Harrison M."/>
            <person name="Strong C."/>
            <person name="Farmer C."/>
            <person name="Delahaunty K."/>
            <person name="Markovic C."/>
            <person name="Hall O."/>
            <person name="Minx P."/>
            <person name="Tomlinson C."/>
            <person name="Mitreva M."/>
            <person name="Hou S."/>
            <person name="Chen J."/>
            <person name="Wollam A."/>
            <person name="Pepin K.H."/>
            <person name="Johnson M."/>
            <person name="Bhonagiri V."/>
            <person name="Zhang X."/>
            <person name="Suruliraj S."/>
            <person name="Warren W."/>
            <person name="Chinwalla A."/>
            <person name="Mardis E.R."/>
            <person name="Wilson R.K."/>
        </authorList>
    </citation>
    <scope>NUCLEOTIDE SEQUENCE [LARGE SCALE GENOMIC DNA]</scope>
    <source>
        <strain evidence="1 2">YIT 12057</strain>
    </source>
</reference>
<sequence length="47" mass="5467">MHFSKNAFLIVHCLMVNIKDLIAPFIHAKEIHCKCMNEKKKSTVKLL</sequence>
<organism evidence="1 2">
    <name type="scientific">Bacteroides fluxus YIT 12057</name>
    <dbReference type="NCBI Taxonomy" id="763034"/>
    <lineage>
        <taxon>Bacteria</taxon>
        <taxon>Pseudomonadati</taxon>
        <taxon>Bacteroidota</taxon>
        <taxon>Bacteroidia</taxon>
        <taxon>Bacteroidales</taxon>
        <taxon>Bacteroidaceae</taxon>
        <taxon>Bacteroides</taxon>
    </lineage>
</organism>
<evidence type="ECO:0000313" key="1">
    <source>
        <dbReference type="EMBL" id="EGF57187.1"/>
    </source>
</evidence>
<protein>
    <submittedName>
        <fullName evidence="1">Uncharacterized protein</fullName>
    </submittedName>
</protein>
<dbReference type="EMBL" id="AFBN01000033">
    <property type="protein sequence ID" value="EGF57187.1"/>
    <property type="molecule type" value="Genomic_DNA"/>
</dbReference>
<dbReference type="HOGENOM" id="CLU_3164640_0_0_10"/>
<gene>
    <name evidence="1" type="ORF">HMPREF9446_01789</name>
</gene>
<proteinExistence type="predicted"/>
<name>F3PSS6_9BACE</name>
<dbReference type="Proteomes" id="UP000003416">
    <property type="component" value="Unassembled WGS sequence"/>
</dbReference>
<keyword evidence="2" id="KW-1185">Reference proteome</keyword>
<dbReference type="STRING" id="763034.HMPREF9446_01789"/>